<dbReference type="EMBL" id="UYRU01066572">
    <property type="protein sequence ID" value="VDN16638.1"/>
    <property type="molecule type" value="Genomic_DNA"/>
</dbReference>
<dbReference type="GO" id="GO:0006429">
    <property type="term" value="P:leucyl-tRNA aminoacylation"/>
    <property type="evidence" value="ECO:0007669"/>
    <property type="project" value="InterPro"/>
</dbReference>
<dbReference type="PANTHER" id="PTHR43740:SF2">
    <property type="entry name" value="LEUCINE--TRNA LIGASE, MITOCHONDRIAL"/>
    <property type="match status" value="1"/>
</dbReference>
<evidence type="ECO:0000256" key="6">
    <source>
        <dbReference type="ARBA" id="ARBA00022917"/>
    </source>
</evidence>
<dbReference type="EC" id="6.1.1.4" evidence="2"/>
<reference evidence="8 9" key="1">
    <citation type="submission" date="2018-11" db="EMBL/GenBank/DDBJ databases">
        <authorList>
            <consortium name="Pathogen Informatics"/>
        </authorList>
    </citation>
    <scope>NUCLEOTIDE SEQUENCE [LARGE SCALE GENOMIC DNA]</scope>
</reference>
<keyword evidence="7" id="KW-0030">Aminoacyl-tRNA synthetase</keyword>
<evidence type="ECO:0000256" key="1">
    <source>
        <dbReference type="ARBA" id="ARBA00005594"/>
    </source>
</evidence>
<keyword evidence="5" id="KW-0067">ATP-binding</keyword>
<proteinExistence type="inferred from homology"/>
<keyword evidence="4" id="KW-0547">Nucleotide-binding</keyword>
<evidence type="ECO:0000313" key="8">
    <source>
        <dbReference type="EMBL" id="VDN16638.1"/>
    </source>
</evidence>
<keyword evidence="9" id="KW-1185">Reference proteome</keyword>
<comment type="similarity">
    <text evidence="1">Belongs to the class-I aminoacyl-tRNA synthetase family.</text>
</comment>
<evidence type="ECO:0000256" key="7">
    <source>
        <dbReference type="ARBA" id="ARBA00023146"/>
    </source>
</evidence>
<gene>
    <name evidence="8" type="ORF">DILT_LOCUS12469</name>
</gene>
<keyword evidence="3" id="KW-0436">Ligase</keyword>
<dbReference type="OrthoDB" id="15954at2759"/>
<sequence>MFYARFIAHFLYDLGITPCREPFLQFLPVGLVLGQTFTDPRTGRFCAREEVEAVTLPGENKSVYRVKATGVEVADSWEKMSKSKLNGVEPAAVVTRHGLELTRLTMLASVGPHSAREWNEGESEFVTTASATNTAAITTTTATTGIIIIIIVTTSRICSFWSPPSPPLWC</sequence>
<dbReference type="Gene3D" id="3.40.50.620">
    <property type="entry name" value="HUPs"/>
    <property type="match status" value="1"/>
</dbReference>
<dbReference type="InterPro" id="IPR002302">
    <property type="entry name" value="Leu-tRNA-ligase"/>
</dbReference>
<accession>A0A3P7M316</accession>
<evidence type="ECO:0000256" key="4">
    <source>
        <dbReference type="ARBA" id="ARBA00022741"/>
    </source>
</evidence>
<dbReference type="PANTHER" id="PTHR43740">
    <property type="entry name" value="LEUCYL-TRNA SYNTHETASE"/>
    <property type="match status" value="1"/>
</dbReference>
<dbReference type="SUPFAM" id="SSF52374">
    <property type="entry name" value="Nucleotidylyl transferase"/>
    <property type="match status" value="1"/>
</dbReference>
<dbReference type="GO" id="GO:0005739">
    <property type="term" value="C:mitochondrion"/>
    <property type="evidence" value="ECO:0007669"/>
    <property type="project" value="TreeGrafter"/>
</dbReference>
<dbReference type="GO" id="GO:0032543">
    <property type="term" value="P:mitochondrial translation"/>
    <property type="evidence" value="ECO:0007669"/>
    <property type="project" value="TreeGrafter"/>
</dbReference>
<evidence type="ECO:0000256" key="2">
    <source>
        <dbReference type="ARBA" id="ARBA00013164"/>
    </source>
</evidence>
<dbReference type="AlphaFoldDB" id="A0A3P7M316"/>
<dbReference type="GO" id="GO:0004823">
    <property type="term" value="F:leucine-tRNA ligase activity"/>
    <property type="evidence" value="ECO:0007669"/>
    <property type="project" value="UniProtKB-EC"/>
</dbReference>
<dbReference type="GO" id="GO:0005524">
    <property type="term" value="F:ATP binding"/>
    <property type="evidence" value="ECO:0007669"/>
    <property type="project" value="UniProtKB-KW"/>
</dbReference>
<evidence type="ECO:0000256" key="3">
    <source>
        <dbReference type="ARBA" id="ARBA00022598"/>
    </source>
</evidence>
<keyword evidence="6" id="KW-0648">Protein biosynthesis</keyword>
<dbReference type="Gene3D" id="1.10.730.10">
    <property type="entry name" value="Isoleucyl-tRNA Synthetase, Domain 1"/>
    <property type="match status" value="1"/>
</dbReference>
<dbReference type="Proteomes" id="UP000281553">
    <property type="component" value="Unassembled WGS sequence"/>
</dbReference>
<dbReference type="InterPro" id="IPR014729">
    <property type="entry name" value="Rossmann-like_a/b/a_fold"/>
</dbReference>
<evidence type="ECO:0000256" key="5">
    <source>
        <dbReference type="ARBA" id="ARBA00022840"/>
    </source>
</evidence>
<evidence type="ECO:0000313" key="9">
    <source>
        <dbReference type="Proteomes" id="UP000281553"/>
    </source>
</evidence>
<organism evidence="8 9">
    <name type="scientific">Dibothriocephalus latus</name>
    <name type="common">Fish tapeworm</name>
    <name type="synonym">Diphyllobothrium latum</name>
    <dbReference type="NCBI Taxonomy" id="60516"/>
    <lineage>
        <taxon>Eukaryota</taxon>
        <taxon>Metazoa</taxon>
        <taxon>Spiralia</taxon>
        <taxon>Lophotrochozoa</taxon>
        <taxon>Platyhelminthes</taxon>
        <taxon>Cestoda</taxon>
        <taxon>Eucestoda</taxon>
        <taxon>Diphyllobothriidea</taxon>
        <taxon>Diphyllobothriidae</taxon>
        <taxon>Dibothriocephalus</taxon>
    </lineage>
</organism>
<protein>
    <recommendedName>
        <fullName evidence="2">leucine--tRNA ligase</fullName>
        <ecNumber evidence="2">6.1.1.4</ecNumber>
    </recommendedName>
</protein>
<name>A0A3P7M316_DIBLA</name>